<evidence type="ECO:0000256" key="4">
    <source>
        <dbReference type="ARBA" id="ARBA00023136"/>
    </source>
</evidence>
<proteinExistence type="predicted"/>
<dbReference type="RefSeq" id="WP_176623993.1">
    <property type="nucleotide sequence ID" value="NZ_JABXXQ010000155.1"/>
</dbReference>
<dbReference type="Pfam" id="PF25917">
    <property type="entry name" value="BSH_RND"/>
    <property type="match status" value="1"/>
</dbReference>
<gene>
    <name evidence="11" type="ORF">FHR90_002807</name>
    <name evidence="12" type="ORF">HUK83_08910</name>
</gene>
<sequence length="371" mass="40266">MAPQSDDTGQGNGAQDQDGKDAEPQGKRRSPLLKFALIGFILVVLIGGGLYWWLTRFDVTTDDAYTEGRVVKIAPHVGGYVIALNVNDNQFVHQGQVLAQIDPRDWQAALDQAIAQEQQAEKSALGAHYASEVAEKNFPARLAQAKATLAQAEAKELNAQQEYDRQHRIAHAATTQQAIDQSTASLRQAQADVEQAKAQVLQASPVQANIQQTDATAQQQDAAVANAKAAVERARLNLEWTTIRAPHDGWIAQRNIERGNLVQSGQALFAIVQPDVWVVANFKETQLAHMRPGQPVNISVDAYPDLKLHGVVNSIQNGTGAQFSTFPPENATGNFVKIVQRVPVKIIIDGGLDPQRPLPLGLSVEPTVNVE</sequence>
<evidence type="ECO:0000259" key="8">
    <source>
        <dbReference type="Pfam" id="PF25876"/>
    </source>
</evidence>
<evidence type="ECO:0000256" key="6">
    <source>
        <dbReference type="SAM" id="MobiDB-lite"/>
    </source>
</evidence>
<dbReference type="Pfam" id="PF25954">
    <property type="entry name" value="Beta-barrel_RND_2"/>
    <property type="match status" value="1"/>
</dbReference>
<dbReference type="SUPFAM" id="SSF111369">
    <property type="entry name" value="HlyD-like secretion proteins"/>
    <property type="match status" value="2"/>
</dbReference>
<evidence type="ECO:0000259" key="9">
    <source>
        <dbReference type="Pfam" id="PF25917"/>
    </source>
</evidence>
<dbReference type="Pfam" id="PF25876">
    <property type="entry name" value="HH_MFP_RND"/>
    <property type="match status" value="1"/>
</dbReference>
<dbReference type="InterPro" id="IPR058624">
    <property type="entry name" value="MdtA-like_HH"/>
</dbReference>
<keyword evidence="2 7" id="KW-0812">Transmembrane</keyword>
<dbReference type="AlphaFoldDB" id="A0A850NSS7"/>
<evidence type="ECO:0000313" key="11">
    <source>
        <dbReference type="EMBL" id="MBB3174960.1"/>
    </source>
</evidence>
<keyword evidence="4 7" id="KW-0472">Membrane</keyword>
<feature type="coiled-coil region" evidence="5">
    <location>
        <begin position="140"/>
        <end position="237"/>
    </location>
</feature>
<feature type="compositionally biased region" description="Basic and acidic residues" evidence="6">
    <location>
        <begin position="17"/>
        <end position="26"/>
    </location>
</feature>
<dbReference type="EMBL" id="JABXXQ010000155">
    <property type="protein sequence ID" value="NVN30452.1"/>
    <property type="molecule type" value="Genomic_DNA"/>
</dbReference>
<dbReference type="Proteomes" id="UP000565205">
    <property type="component" value="Unassembled WGS sequence"/>
</dbReference>
<dbReference type="Gene3D" id="2.40.30.170">
    <property type="match status" value="1"/>
</dbReference>
<feature type="region of interest" description="Disordered" evidence="6">
    <location>
        <begin position="1"/>
        <end position="26"/>
    </location>
</feature>
<evidence type="ECO:0000313" key="13">
    <source>
        <dbReference type="Proteomes" id="UP000557688"/>
    </source>
</evidence>
<organism evidence="12 14">
    <name type="scientific">Endobacter medicaginis</name>
    <dbReference type="NCBI Taxonomy" id="1181271"/>
    <lineage>
        <taxon>Bacteria</taxon>
        <taxon>Pseudomonadati</taxon>
        <taxon>Pseudomonadota</taxon>
        <taxon>Alphaproteobacteria</taxon>
        <taxon>Acetobacterales</taxon>
        <taxon>Acetobacteraceae</taxon>
        <taxon>Endobacter</taxon>
    </lineage>
</organism>
<dbReference type="GO" id="GO:0016020">
    <property type="term" value="C:membrane"/>
    <property type="evidence" value="ECO:0007669"/>
    <property type="project" value="UniProtKB-SubCell"/>
</dbReference>
<keyword evidence="3 7" id="KW-1133">Transmembrane helix</keyword>
<keyword evidence="5" id="KW-0175">Coiled coil</keyword>
<feature type="compositionally biased region" description="Polar residues" evidence="6">
    <location>
        <begin position="1"/>
        <end position="15"/>
    </location>
</feature>
<name>A0A850NSS7_9PROT</name>
<reference evidence="12 14" key="1">
    <citation type="submission" date="2020-06" db="EMBL/GenBank/DDBJ databases">
        <title>Description of novel acetic acid bacteria.</title>
        <authorList>
            <person name="Sombolestani A."/>
        </authorList>
    </citation>
    <scope>NUCLEOTIDE SEQUENCE [LARGE SCALE GENOMIC DNA]</scope>
    <source>
        <strain evidence="12 14">LMG 26838</strain>
    </source>
</reference>
<dbReference type="PANTHER" id="PTHR30386:SF26">
    <property type="entry name" value="TRANSPORT PROTEIN COMB"/>
    <property type="match status" value="1"/>
</dbReference>
<evidence type="ECO:0000256" key="2">
    <source>
        <dbReference type="ARBA" id="ARBA00022692"/>
    </source>
</evidence>
<accession>A0A850NSS7</accession>
<feature type="domain" description="Multidrug resistance protein MdtA-like alpha-helical hairpin" evidence="8">
    <location>
        <begin position="142"/>
        <end position="203"/>
    </location>
</feature>
<dbReference type="InterPro" id="IPR058625">
    <property type="entry name" value="MdtA-like_BSH"/>
</dbReference>
<dbReference type="Proteomes" id="UP000557688">
    <property type="component" value="Unassembled WGS sequence"/>
</dbReference>
<dbReference type="EMBL" id="JACHXV010000014">
    <property type="protein sequence ID" value="MBB3174960.1"/>
    <property type="molecule type" value="Genomic_DNA"/>
</dbReference>
<evidence type="ECO:0000256" key="3">
    <source>
        <dbReference type="ARBA" id="ARBA00022989"/>
    </source>
</evidence>
<comment type="caution">
    <text evidence="12">The sequence shown here is derived from an EMBL/GenBank/DDBJ whole genome shotgun (WGS) entry which is preliminary data.</text>
</comment>
<feature type="domain" description="CusB-like beta-barrel" evidence="10">
    <location>
        <begin position="276"/>
        <end position="316"/>
    </location>
</feature>
<comment type="subcellular location">
    <subcellularLocation>
        <location evidence="1">Membrane</location>
        <topology evidence="1">Single-pass membrane protein</topology>
    </subcellularLocation>
</comment>
<evidence type="ECO:0000259" key="10">
    <source>
        <dbReference type="Pfam" id="PF25954"/>
    </source>
</evidence>
<evidence type="ECO:0000313" key="12">
    <source>
        <dbReference type="EMBL" id="NVN30452.1"/>
    </source>
</evidence>
<evidence type="ECO:0000256" key="1">
    <source>
        <dbReference type="ARBA" id="ARBA00004167"/>
    </source>
</evidence>
<feature type="domain" description="Multidrug resistance protein MdtA-like barrel-sandwich hybrid" evidence="9">
    <location>
        <begin position="69"/>
        <end position="272"/>
    </location>
</feature>
<reference evidence="11 13" key="2">
    <citation type="submission" date="2020-08" db="EMBL/GenBank/DDBJ databases">
        <title>Genomic Encyclopedia of Type Strains, Phase III (KMG-III): the genomes of soil and plant-associated and newly described type strains.</title>
        <authorList>
            <person name="Whitman W."/>
        </authorList>
    </citation>
    <scope>NUCLEOTIDE SEQUENCE [LARGE SCALE GENOMIC DNA]</scope>
    <source>
        <strain evidence="11 13">CECT 8088</strain>
    </source>
</reference>
<evidence type="ECO:0000313" key="14">
    <source>
        <dbReference type="Proteomes" id="UP000565205"/>
    </source>
</evidence>
<dbReference type="GO" id="GO:0055085">
    <property type="term" value="P:transmembrane transport"/>
    <property type="evidence" value="ECO:0007669"/>
    <property type="project" value="InterPro"/>
</dbReference>
<keyword evidence="13" id="KW-1185">Reference proteome</keyword>
<dbReference type="Gene3D" id="1.10.287.470">
    <property type="entry name" value="Helix hairpin bin"/>
    <property type="match status" value="1"/>
</dbReference>
<dbReference type="Gene3D" id="2.40.50.100">
    <property type="match status" value="1"/>
</dbReference>
<protein>
    <submittedName>
        <fullName evidence="12">HlyD family secretion protein</fullName>
    </submittedName>
    <submittedName>
        <fullName evidence="11">Membrane fusion protein (Multidrug efflux system)</fullName>
    </submittedName>
</protein>
<dbReference type="PANTHER" id="PTHR30386">
    <property type="entry name" value="MEMBRANE FUSION SUBUNIT OF EMRAB-TOLC MULTIDRUG EFFLUX PUMP"/>
    <property type="match status" value="1"/>
</dbReference>
<dbReference type="InterPro" id="IPR050739">
    <property type="entry name" value="MFP"/>
</dbReference>
<evidence type="ECO:0000256" key="7">
    <source>
        <dbReference type="SAM" id="Phobius"/>
    </source>
</evidence>
<feature type="transmembrane region" description="Helical" evidence="7">
    <location>
        <begin position="35"/>
        <end position="54"/>
    </location>
</feature>
<dbReference type="InterPro" id="IPR058792">
    <property type="entry name" value="Beta-barrel_RND_2"/>
</dbReference>
<evidence type="ECO:0000256" key="5">
    <source>
        <dbReference type="SAM" id="Coils"/>
    </source>
</evidence>